<feature type="signal peptide" evidence="2">
    <location>
        <begin position="1"/>
        <end position="28"/>
    </location>
</feature>
<keyword evidence="1" id="KW-1133">Transmembrane helix</keyword>
<name>A0A8H3U4U4_VENIN</name>
<keyword evidence="1" id="KW-0472">Membrane</keyword>
<evidence type="ECO:0000256" key="2">
    <source>
        <dbReference type="SAM" id="SignalP"/>
    </source>
</evidence>
<protein>
    <submittedName>
        <fullName evidence="3">Uncharacterized protein</fullName>
    </submittedName>
</protein>
<accession>A0A8H3U4U4</accession>
<dbReference type="AlphaFoldDB" id="A0A8H3U4U4"/>
<feature type="transmembrane region" description="Helical" evidence="1">
    <location>
        <begin position="286"/>
        <end position="309"/>
    </location>
</feature>
<keyword evidence="2" id="KW-0732">Signal</keyword>
<evidence type="ECO:0000313" key="4">
    <source>
        <dbReference type="Proteomes" id="UP000447873"/>
    </source>
</evidence>
<gene>
    <name evidence="3" type="ORF">EG328_011330</name>
</gene>
<sequence>MFGVILSSNFHLLKCLIISFLCIECTYSLLWDGPAATSNGQFKALEWTPKPTELPSLELIKRKDDPATSVCGYINAISSAPLACPSASACAFNTAASAVGCCASSTVQSGVVSYAGCNFFTACYDYGMMGSCDAACQKNSMIRKCTADNPSCYKWDFKDVGHRYYGCTTSGFTSSVNLHPTSSQDAQFASGTAFIGASMVDPLLYATIAQNSGPLPLETGVVGSGGVCTWGCWGWDCSPDQPCKSGLSCYGGYCKDKDPNNSTSPTTSQAAPTSTVAAAHNSGTDAVAGVSIVGVISLPAIVGIIVFFMR</sequence>
<reference evidence="3 4" key="1">
    <citation type="submission" date="2018-12" db="EMBL/GenBank/DDBJ databases">
        <title>Venturia inaequalis Genome Resource.</title>
        <authorList>
            <person name="Lichtner F.J."/>
        </authorList>
    </citation>
    <scope>NUCLEOTIDE SEQUENCE [LARGE SCALE GENOMIC DNA]</scope>
    <source>
        <strain evidence="3 4">120213</strain>
    </source>
</reference>
<proteinExistence type="predicted"/>
<evidence type="ECO:0000256" key="1">
    <source>
        <dbReference type="SAM" id="Phobius"/>
    </source>
</evidence>
<comment type="caution">
    <text evidence="3">The sequence shown here is derived from an EMBL/GenBank/DDBJ whole genome shotgun (WGS) entry which is preliminary data.</text>
</comment>
<keyword evidence="1" id="KW-0812">Transmembrane</keyword>
<dbReference type="Proteomes" id="UP000447873">
    <property type="component" value="Unassembled WGS sequence"/>
</dbReference>
<dbReference type="OrthoDB" id="5347452at2759"/>
<organism evidence="3 4">
    <name type="scientific">Venturia inaequalis</name>
    <name type="common">Apple scab fungus</name>
    <dbReference type="NCBI Taxonomy" id="5025"/>
    <lineage>
        <taxon>Eukaryota</taxon>
        <taxon>Fungi</taxon>
        <taxon>Dikarya</taxon>
        <taxon>Ascomycota</taxon>
        <taxon>Pezizomycotina</taxon>
        <taxon>Dothideomycetes</taxon>
        <taxon>Pleosporomycetidae</taxon>
        <taxon>Venturiales</taxon>
        <taxon>Venturiaceae</taxon>
        <taxon>Venturia</taxon>
    </lineage>
</organism>
<dbReference type="EMBL" id="WNWS01000828">
    <property type="protein sequence ID" value="KAE9963512.1"/>
    <property type="molecule type" value="Genomic_DNA"/>
</dbReference>
<feature type="chain" id="PRO_5034533717" evidence="2">
    <location>
        <begin position="29"/>
        <end position="310"/>
    </location>
</feature>
<evidence type="ECO:0000313" key="3">
    <source>
        <dbReference type="EMBL" id="KAE9963512.1"/>
    </source>
</evidence>